<dbReference type="EMBL" id="SSMQ01000055">
    <property type="protein sequence ID" value="TKC99560.1"/>
    <property type="molecule type" value="Genomic_DNA"/>
</dbReference>
<evidence type="ECO:0000313" key="2">
    <source>
        <dbReference type="EMBL" id="TKC99560.1"/>
    </source>
</evidence>
<evidence type="ECO:0000256" key="1">
    <source>
        <dbReference type="SAM" id="Phobius"/>
    </source>
</evidence>
<keyword evidence="1" id="KW-0472">Membrane</keyword>
<comment type="caution">
    <text evidence="2">The sequence shown here is derived from an EMBL/GenBank/DDBJ whole genome shotgun (WGS) entry which is preliminary data.</text>
</comment>
<accession>A0A4U1IY50</accession>
<dbReference type="OrthoDB" id="9839720at2"/>
<name>A0A4U1IY50_9BACT</name>
<organism evidence="2 3">
    <name type="scientific">Polyangium fumosum</name>
    <dbReference type="NCBI Taxonomy" id="889272"/>
    <lineage>
        <taxon>Bacteria</taxon>
        <taxon>Pseudomonadati</taxon>
        <taxon>Myxococcota</taxon>
        <taxon>Polyangia</taxon>
        <taxon>Polyangiales</taxon>
        <taxon>Polyangiaceae</taxon>
        <taxon>Polyangium</taxon>
    </lineage>
</organism>
<feature type="transmembrane region" description="Helical" evidence="1">
    <location>
        <begin position="231"/>
        <end position="249"/>
    </location>
</feature>
<evidence type="ECO:0000313" key="3">
    <source>
        <dbReference type="Proteomes" id="UP000309215"/>
    </source>
</evidence>
<protein>
    <recommendedName>
        <fullName evidence="4">Carotenoid biosynthesis protein</fullName>
    </recommendedName>
</protein>
<reference evidence="2 3" key="1">
    <citation type="submission" date="2019-04" db="EMBL/GenBank/DDBJ databases">
        <authorList>
            <person name="Li Y."/>
            <person name="Wang J."/>
        </authorList>
    </citation>
    <scope>NUCLEOTIDE SEQUENCE [LARGE SCALE GENOMIC DNA]</scope>
    <source>
        <strain evidence="2 3">DSM 14668</strain>
    </source>
</reference>
<keyword evidence="1" id="KW-0812">Transmembrane</keyword>
<sequence>MPLLVFEVACVAVVLLALAAMARRRPPADLLTDYAALAVAGWIGEETCVVLYDYYHYAMGWHVRLDRVPILVPLIWPLVILSAREVAACVWPRIERLRPLVVFAIVAFDASLVEVIAVRAGLWSWVDAGHLGVPIIGILGWGYFAIGADLALSGRLSSGDGRLRRALATIVAAPLVAHALIQITWWGFFRWAQRDALGVASLWGLSVIGVFVLASVVFARRRGGGIPLSVALPRMVAAGLFFVLLVSTAPAELPLWHHTAIVAVPYFAATELSTR</sequence>
<evidence type="ECO:0008006" key="4">
    <source>
        <dbReference type="Google" id="ProtNLM"/>
    </source>
</evidence>
<keyword evidence="3" id="KW-1185">Reference proteome</keyword>
<dbReference type="RefSeq" id="WP_136933868.1">
    <property type="nucleotide sequence ID" value="NZ_SSMQ01000055.1"/>
</dbReference>
<proteinExistence type="predicted"/>
<feature type="transmembrane region" description="Helical" evidence="1">
    <location>
        <begin position="131"/>
        <end position="154"/>
    </location>
</feature>
<gene>
    <name evidence="2" type="ORF">E8A74_37300</name>
</gene>
<dbReference type="AlphaFoldDB" id="A0A4U1IY50"/>
<feature type="transmembrane region" description="Helical" evidence="1">
    <location>
        <begin position="100"/>
        <end position="125"/>
    </location>
</feature>
<keyword evidence="1" id="KW-1133">Transmembrane helix</keyword>
<dbReference type="Proteomes" id="UP000309215">
    <property type="component" value="Unassembled WGS sequence"/>
</dbReference>
<feature type="transmembrane region" description="Helical" evidence="1">
    <location>
        <begin position="200"/>
        <end position="219"/>
    </location>
</feature>
<feature type="transmembrane region" description="Helical" evidence="1">
    <location>
        <begin position="166"/>
        <end position="188"/>
    </location>
</feature>